<protein>
    <submittedName>
        <fullName evidence="2">Uncharacterized protein</fullName>
    </submittedName>
</protein>
<organism evidence="2 3">
    <name type="scientific">Populus alba x Populus x berolinensis</name>
    <dbReference type="NCBI Taxonomy" id="444605"/>
    <lineage>
        <taxon>Eukaryota</taxon>
        <taxon>Viridiplantae</taxon>
        <taxon>Streptophyta</taxon>
        <taxon>Embryophyta</taxon>
        <taxon>Tracheophyta</taxon>
        <taxon>Spermatophyta</taxon>
        <taxon>Magnoliopsida</taxon>
        <taxon>eudicotyledons</taxon>
        <taxon>Gunneridae</taxon>
        <taxon>Pentapetalae</taxon>
        <taxon>rosids</taxon>
        <taxon>fabids</taxon>
        <taxon>Malpighiales</taxon>
        <taxon>Salicaceae</taxon>
        <taxon>Saliceae</taxon>
        <taxon>Populus</taxon>
    </lineage>
</organism>
<dbReference type="EMBL" id="JAQIZT010000003">
    <property type="protein sequence ID" value="KAJ7002813.1"/>
    <property type="molecule type" value="Genomic_DNA"/>
</dbReference>
<dbReference type="PANTHER" id="PTHR48045">
    <property type="entry name" value="UDP-GLYCOSYLTRANSFERASE 72B1"/>
    <property type="match status" value="1"/>
</dbReference>
<comment type="caution">
    <text evidence="2">The sequence shown here is derived from an EMBL/GenBank/DDBJ whole genome shotgun (WGS) entry which is preliminary data.</text>
</comment>
<gene>
    <name evidence="2" type="ORF">NC653_008127</name>
</gene>
<evidence type="ECO:0000313" key="2">
    <source>
        <dbReference type="EMBL" id="KAJ7002813.1"/>
    </source>
</evidence>
<dbReference type="Proteomes" id="UP001164929">
    <property type="component" value="Chromosome 3"/>
</dbReference>
<dbReference type="Gene3D" id="3.40.50.2000">
    <property type="entry name" value="Glycogen Phosphorylase B"/>
    <property type="match status" value="2"/>
</dbReference>
<reference evidence="2" key="1">
    <citation type="journal article" date="2023" name="Mol. Ecol. Resour.">
        <title>Chromosome-level genome assembly of a triploid poplar Populus alba 'Berolinensis'.</title>
        <authorList>
            <person name="Chen S."/>
            <person name="Yu Y."/>
            <person name="Wang X."/>
            <person name="Wang S."/>
            <person name="Zhang T."/>
            <person name="Zhou Y."/>
            <person name="He R."/>
            <person name="Meng N."/>
            <person name="Wang Y."/>
            <person name="Liu W."/>
            <person name="Liu Z."/>
            <person name="Liu J."/>
            <person name="Guo Q."/>
            <person name="Huang H."/>
            <person name="Sederoff R.R."/>
            <person name="Wang G."/>
            <person name="Qu G."/>
            <person name="Chen S."/>
        </authorList>
    </citation>
    <scope>NUCLEOTIDE SEQUENCE</scope>
    <source>
        <strain evidence="2">SC-2020</strain>
    </source>
</reference>
<dbReference type="PANTHER" id="PTHR48045:SF3">
    <property type="entry name" value="GLYCOSYLTRANSFERASE"/>
    <property type="match status" value="1"/>
</dbReference>
<dbReference type="SUPFAM" id="SSF53756">
    <property type="entry name" value="UDP-Glycosyltransferase/glycogen phosphorylase"/>
    <property type="match status" value="1"/>
</dbReference>
<evidence type="ECO:0000256" key="1">
    <source>
        <dbReference type="SAM" id="MobiDB-lite"/>
    </source>
</evidence>
<accession>A0AAD6W882</accession>
<sequence length="267" mass="29243">MEIRSQNAMPTAPMDPAASHSMPPEVQNQGLFLPILLSTDQSQARQQLVSQNMQNCMASNGVQSYAGLQAALPPVSGVTQTIPNTVVQNPNMQRIPALCATASPCGIRNATAIGTIIITHAFVTTRCPTVRCTNCSPLIMVQVSNALLASLDSTAQTGHANWQEEIYQKESIKTGIRMVVDKDNFFFLLRRPIFAEQFYNEKLVTEVLKTGVEEWLRVHGAEKAITQIMMGEETEEMRSRAKKLGETARKAVEEGGSSCSDFNALIE</sequence>
<evidence type="ECO:0000313" key="3">
    <source>
        <dbReference type="Proteomes" id="UP001164929"/>
    </source>
</evidence>
<keyword evidence="3" id="KW-1185">Reference proteome</keyword>
<name>A0AAD6W882_9ROSI</name>
<dbReference type="AlphaFoldDB" id="A0AAD6W882"/>
<feature type="region of interest" description="Disordered" evidence="1">
    <location>
        <begin position="1"/>
        <end position="25"/>
    </location>
</feature>
<proteinExistence type="predicted"/>